<proteinExistence type="inferred from homology"/>
<protein>
    <submittedName>
        <fullName evidence="6">SDR family mycofactocin-dependent oxidoreductase</fullName>
    </submittedName>
</protein>
<dbReference type="InterPro" id="IPR002347">
    <property type="entry name" value="SDR_fam"/>
</dbReference>
<evidence type="ECO:0000256" key="2">
    <source>
        <dbReference type="ARBA" id="ARBA00023002"/>
    </source>
</evidence>
<dbReference type="FunFam" id="3.40.50.720:FF:000084">
    <property type="entry name" value="Short-chain dehydrogenase reductase"/>
    <property type="match status" value="1"/>
</dbReference>
<keyword evidence="2" id="KW-0560">Oxidoreductase</keyword>
<dbReference type="GO" id="GO:0016491">
    <property type="term" value="F:oxidoreductase activity"/>
    <property type="evidence" value="ECO:0007669"/>
    <property type="project" value="UniProtKB-KW"/>
</dbReference>
<evidence type="ECO:0000313" key="6">
    <source>
        <dbReference type="EMBL" id="SEF18864.1"/>
    </source>
</evidence>
<dbReference type="InterPro" id="IPR057326">
    <property type="entry name" value="KR_dom"/>
</dbReference>
<dbReference type="PROSITE" id="PS00061">
    <property type="entry name" value="ADH_SHORT"/>
    <property type="match status" value="1"/>
</dbReference>
<dbReference type="AlphaFoldDB" id="A0A1H5PYY3"/>
<dbReference type="Proteomes" id="UP000181980">
    <property type="component" value="Unassembled WGS sequence"/>
</dbReference>
<dbReference type="EMBL" id="FNUC01000004">
    <property type="protein sequence ID" value="SEF18864.1"/>
    <property type="molecule type" value="Genomic_DNA"/>
</dbReference>
<keyword evidence="3" id="KW-0520">NAD</keyword>
<dbReference type="RefSeq" id="WP_069111377.1">
    <property type="nucleotide sequence ID" value="NZ_FNUC01000004.1"/>
</dbReference>
<dbReference type="Pfam" id="PF00106">
    <property type="entry name" value="adh_short"/>
    <property type="match status" value="1"/>
</dbReference>
<accession>A0A1H5PYY3</accession>
<dbReference type="CDD" id="cd05233">
    <property type="entry name" value="SDR_c"/>
    <property type="match status" value="1"/>
</dbReference>
<evidence type="ECO:0000259" key="5">
    <source>
        <dbReference type="SMART" id="SM00822"/>
    </source>
</evidence>
<comment type="similarity">
    <text evidence="1 4">Belongs to the short-chain dehydrogenases/reductases (SDR) family.</text>
</comment>
<organism evidence="6 7">
    <name type="scientific">Jiangella alba</name>
    <dbReference type="NCBI Taxonomy" id="561176"/>
    <lineage>
        <taxon>Bacteria</taxon>
        <taxon>Bacillati</taxon>
        <taxon>Actinomycetota</taxon>
        <taxon>Actinomycetes</taxon>
        <taxon>Jiangellales</taxon>
        <taxon>Jiangellaceae</taxon>
        <taxon>Jiangella</taxon>
    </lineage>
</organism>
<evidence type="ECO:0000256" key="3">
    <source>
        <dbReference type="ARBA" id="ARBA00023027"/>
    </source>
</evidence>
<evidence type="ECO:0000256" key="1">
    <source>
        <dbReference type="ARBA" id="ARBA00006484"/>
    </source>
</evidence>
<dbReference type="InterPro" id="IPR036291">
    <property type="entry name" value="NAD(P)-bd_dom_sf"/>
</dbReference>
<keyword evidence="7" id="KW-1185">Reference proteome</keyword>
<dbReference type="InterPro" id="IPR023985">
    <property type="entry name" value="SDR_subfam_1"/>
</dbReference>
<name>A0A1H5PYY3_9ACTN</name>
<dbReference type="PANTHER" id="PTHR24321">
    <property type="entry name" value="DEHYDROGENASES, SHORT CHAIN"/>
    <property type="match status" value="1"/>
</dbReference>
<dbReference type="SMART" id="SM00822">
    <property type="entry name" value="PKS_KR"/>
    <property type="match status" value="1"/>
</dbReference>
<dbReference type="PRINTS" id="PR00081">
    <property type="entry name" value="GDHRDH"/>
</dbReference>
<dbReference type="NCBIfam" id="TIGR03971">
    <property type="entry name" value="SDR_subfam_1"/>
    <property type="match status" value="1"/>
</dbReference>
<reference evidence="7" key="1">
    <citation type="submission" date="2016-10" db="EMBL/GenBank/DDBJ databases">
        <authorList>
            <person name="Varghese N."/>
            <person name="Submissions S."/>
        </authorList>
    </citation>
    <scope>NUCLEOTIDE SEQUENCE [LARGE SCALE GENOMIC DNA]</scope>
    <source>
        <strain evidence="7">DSM 45237</strain>
    </source>
</reference>
<dbReference type="Gene3D" id="3.40.50.720">
    <property type="entry name" value="NAD(P)-binding Rossmann-like Domain"/>
    <property type="match status" value="1"/>
</dbReference>
<dbReference type="InterPro" id="IPR020904">
    <property type="entry name" value="Sc_DH/Rdtase_CS"/>
</dbReference>
<dbReference type="SUPFAM" id="SSF51735">
    <property type="entry name" value="NAD(P)-binding Rossmann-fold domains"/>
    <property type="match status" value="1"/>
</dbReference>
<dbReference type="PANTHER" id="PTHR24321:SF8">
    <property type="entry name" value="ESTRADIOL 17-BETA-DEHYDROGENASE 8-RELATED"/>
    <property type="match status" value="1"/>
</dbReference>
<dbReference type="STRING" id="561176.SAMN04488561_6935"/>
<evidence type="ECO:0000256" key="4">
    <source>
        <dbReference type="RuleBase" id="RU000363"/>
    </source>
</evidence>
<sequence length="293" mass="31241">MSADQGFETGRHAGKVALISGGARGQGREIAVRLAREGADIAMFDLCEQPATSQYPGATTDDLAETVALVEETGQKVLSAVVDARDHAAVDAFVDDTIAWAGKIDVVCANAGLVTWVPFLDLSPQQWADVMDINVTGVFNTVQPVLRHMVARQQGSVVLTSSVNGVEPGESIAHYTASKHAVLGLTKNLALEFGPANIRVNAVMPSAVNTVMGNNSTNLKWIFGRDDATEDDYLAATRQWHVLRNRPALHPSAVADVVSWLCGHDARFITGTAVPVDAGHLVLPGFNHKPLFD</sequence>
<dbReference type="PRINTS" id="PR00080">
    <property type="entry name" value="SDRFAMILY"/>
</dbReference>
<evidence type="ECO:0000313" key="7">
    <source>
        <dbReference type="Proteomes" id="UP000181980"/>
    </source>
</evidence>
<dbReference type="OrthoDB" id="7064009at2"/>
<gene>
    <name evidence="6" type="ORF">SAMN04488561_6935</name>
</gene>
<feature type="domain" description="Ketoreductase" evidence="5">
    <location>
        <begin position="15"/>
        <end position="192"/>
    </location>
</feature>